<dbReference type="GO" id="GO:0000056">
    <property type="term" value="P:ribosomal small subunit export from nucleus"/>
    <property type="evidence" value="ECO:0007669"/>
    <property type="project" value="TreeGrafter"/>
</dbReference>
<feature type="compositionally biased region" description="Basic residues" evidence="2">
    <location>
        <begin position="463"/>
        <end position="472"/>
    </location>
</feature>
<name>A0A7S1Z479_9STRA</name>
<evidence type="ECO:0008006" key="4">
    <source>
        <dbReference type="Google" id="ProtNLM"/>
    </source>
</evidence>
<sequence>MGRKNRPFIDKKNSTTYHFVRRSQRDVGAAEASPEELSDYVLQAVPRDDRKNPRSHDATAPDLSDVPAIDYGEVMEKKQGGMLKEIEENLRSMGLVDTTAEQYDRYTMEIGAGTFFSADTGHVASAHQKNNPLSRKIVDNLEDEIREVDRQLESIALTPRCMDDDVALALFGDFDDDDFEEINDDFCLMADKDTPEHEMNLTEEEGGGDGAFDFDAHIKRLMEQALREERGLADGYNPNVVPKGHYWKRGGEEDVFRNAKPLHMRDIDEDDEDEDSLDRELDALGNDAMPGVVPKLKPDEEKALCAKFEEALAEYDSDGYGDLDEECEEIRGDEPLEDNKKLEAIMDDFLTEKRDEIFMEGTRHLQGKSRTGGSGYSVLVGKKMMNEKEITEEIEEELVVETVDEVLAQADQILANPEVEPPAEEILIDGRSYLTERTRNPWDCESILSTYSNLDNNPAIIGKSRRRGKKKNKNDGSIPEDETIDGDQREHIQILLSDKTGLPMMQEQPEDDYYGDGNDTYMSVNKGEARRKIESAEEKKARKNAVKEERKEARMRKKMMKEAFKEEFIKRSEDVVADDVGGKSVFRYS</sequence>
<feature type="region of interest" description="Disordered" evidence="2">
    <location>
        <begin position="459"/>
        <end position="490"/>
    </location>
</feature>
<dbReference type="PANTHER" id="PTHR21531:SF0">
    <property type="entry name" value="PROTEIN LTV1 HOMOLOG"/>
    <property type="match status" value="1"/>
</dbReference>
<accession>A0A7S1Z479</accession>
<feature type="compositionally biased region" description="Basic and acidic residues" evidence="2">
    <location>
        <begin position="528"/>
        <end position="552"/>
    </location>
</feature>
<dbReference type="GO" id="GO:0005634">
    <property type="term" value="C:nucleus"/>
    <property type="evidence" value="ECO:0007669"/>
    <property type="project" value="TreeGrafter"/>
</dbReference>
<dbReference type="GO" id="GO:0005829">
    <property type="term" value="C:cytosol"/>
    <property type="evidence" value="ECO:0007669"/>
    <property type="project" value="TreeGrafter"/>
</dbReference>
<feature type="compositionally biased region" description="Basic and acidic residues" evidence="2">
    <location>
        <begin position="46"/>
        <end position="59"/>
    </location>
</feature>
<dbReference type="InterPro" id="IPR007307">
    <property type="entry name" value="Ltv1"/>
</dbReference>
<proteinExistence type="inferred from homology"/>
<dbReference type="EMBL" id="HBGN01015626">
    <property type="protein sequence ID" value="CAD9328092.1"/>
    <property type="molecule type" value="Transcribed_RNA"/>
</dbReference>
<organism evidence="3">
    <name type="scientific">Ditylum brightwellii</name>
    <dbReference type="NCBI Taxonomy" id="49249"/>
    <lineage>
        <taxon>Eukaryota</taxon>
        <taxon>Sar</taxon>
        <taxon>Stramenopiles</taxon>
        <taxon>Ochrophyta</taxon>
        <taxon>Bacillariophyta</taxon>
        <taxon>Mediophyceae</taxon>
        <taxon>Lithodesmiophycidae</taxon>
        <taxon>Lithodesmiales</taxon>
        <taxon>Lithodesmiaceae</taxon>
        <taxon>Ditylum</taxon>
    </lineage>
</organism>
<protein>
    <recommendedName>
        <fullName evidence="4">Protein LTV1 homolog</fullName>
    </recommendedName>
</protein>
<feature type="region of interest" description="Disordered" evidence="2">
    <location>
        <begin position="528"/>
        <end position="553"/>
    </location>
</feature>
<evidence type="ECO:0000256" key="2">
    <source>
        <dbReference type="SAM" id="MobiDB-lite"/>
    </source>
</evidence>
<reference evidence="3" key="1">
    <citation type="submission" date="2021-01" db="EMBL/GenBank/DDBJ databases">
        <authorList>
            <person name="Corre E."/>
            <person name="Pelletier E."/>
            <person name="Niang G."/>
            <person name="Scheremetjew M."/>
            <person name="Finn R."/>
            <person name="Kale V."/>
            <person name="Holt S."/>
            <person name="Cochrane G."/>
            <person name="Meng A."/>
            <person name="Brown T."/>
            <person name="Cohen L."/>
        </authorList>
    </citation>
    <scope>NUCLEOTIDE SEQUENCE</scope>
    <source>
        <strain evidence="3">Pop2</strain>
    </source>
</reference>
<evidence type="ECO:0000256" key="1">
    <source>
        <dbReference type="ARBA" id="ARBA00009078"/>
    </source>
</evidence>
<dbReference type="GO" id="GO:0030688">
    <property type="term" value="C:preribosome, small subunit precursor"/>
    <property type="evidence" value="ECO:0007669"/>
    <property type="project" value="TreeGrafter"/>
</dbReference>
<dbReference type="GO" id="GO:0042274">
    <property type="term" value="P:ribosomal small subunit biogenesis"/>
    <property type="evidence" value="ECO:0007669"/>
    <property type="project" value="InterPro"/>
</dbReference>
<evidence type="ECO:0000313" key="3">
    <source>
        <dbReference type="EMBL" id="CAD9328092.1"/>
    </source>
</evidence>
<feature type="region of interest" description="Disordered" evidence="2">
    <location>
        <begin position="20"/>
        <end position="65"/>
    </location>
</feature>
<comment type="similarity">
    <text evidence="1">Belongs to the LTV1 family.</text>
</comment>
<gene>
    <name evidence="3" type="ORF">DBRI1063_LOCUS10033</name>
</gene>
<dbReference type="PANTHER" id="PTHR21531">
    <property type="entry name" value="LOW-TEMPERATURE VIABILITY PROTEIN LTV1-RELATED"/>
    <property type="match status" value="1"/>
</dbReference>
<dbReference type="AlphaFoldDB" id="A0A7S1Z479"/>